<proteinExistence type="predicted"/>
<accession>A0ABQ8W0J3</accession>
<reference evidence="2" key="1">
    <citation type="submission" date="2022-08" db="EMBL/GenBank/DDBJ databases">
        <title>A Global Phylogenomic Analysis of the Shiitake Genus Lentinula.</title>
        <authorList>
            <consortium name="DOE Joint Genome Institute"/>
            <person name="Sierra-Patev S."/>
            <person name="Min B."/>
            <person name="Naranjo-Ortiz M."/>
            <person name="Looney B."/>
            <person name="Konkel Z."/>
            <person name="Slot J.C."/>
            <person name="Sakamoto Y."/>
            <person name="Steenwyk J.L."/>
            <person name="Rokas A."/>
            <person name="Carro J."/>
            <person name="Camarero S."/>
            <person name="Ferreira P."/>
            <person name="Molpeceres G."/>
            <person name="Ruiz-Duenas F.J."/>
            <person name="Serrano A."/>
            <person name="Henrissat B."/>
            <person name="Drula E."/>
            <person name="Hughes K.W."/>
            <person name="Mata J.L."/>
            <person name="Ishikawa N.K."/>
            <person name="Vargas-Isla R."/>
            <person name="Ushijima S."/>
            <person name="Smith C.A."/>
            <person name="Ahrendt S."/>
            <person name="Andreopoulos W."/>
            <person name="He G."/>
            <person name="Labutti K."/>
            <person name="Lipzen A."/>
            <person name="Ng V."/>
            <person name="Riley R."/>
            <person name="Sandor L."/>
            <person name="Barry K."/>
            <person name="Martinez A.T."/>
            <person name="Xiao Y."/>
            <person name="Gibbons J.G."/>
            <person name="Terashima K."/>
            <person name="Grigoriev I.V."/>
            <person name="Hibbett D.S."/>
        </authorList>
    </citation>
    <scope>NUCLEOTIDE SEQUENCE</scope>
    <source>
        <strain evidence="2">RHP3577 ss4</strain>
    </source>
</reference>
<organism evidence="2 3">
    <name type="scientific">Lentinula lateritia</name>
    <dbReference type="NCBI Taxonomy" id="40482"/>
    <lineage>
        <taxon>Eukaryota</taxon>
        <taxon>Fungi</taxon>
        <taxon>Dikarya</taxon>
        <taxon>Basidiomycota</taxon>
        <taxon>Agaricomycotina</taxon>
        <taxon>Agaricomycetes</taxon>
        <taxon>Agaricomycetidae</taxon>
        <taxon>Agaricales</taxon>
        <taxon>Marasmiineae</taxon>
        <taxon>Omphalotaceae</taxon>
        <taxon>Lentinula</taxon>
    </lineage>
</organism>
<keyword evidence="3" id="KW-1185">Reference proteome</keyword>
<dbReference type="EMBL" id="JANVFT010000094">
    <property type="protein sequence ID" value="KAJ4469847.1"/>
    <property type="molecule type" value="Genomic_DNA"/>
</dbReference>
<dbReference type="EMBL" id="JANVFT010000003">
    <property type="protein sequence ID" value="KAJ4501119.1"/>
    <property type="molecule type" value="Genomic_DNA"/>
</dbReference>
<name>A0ABQ8W0J3_9AGAR</name>
<evidence type="ECO:0000313" key="3">
    <source>
        <dbReference type="Proteomes" id="UP001150217"/>
    </source>
</evidence>
<evidence type="ECO:0000313" key="1">
    <source>
        <dbReference type="EMBL" id="KAJ4469847.1"/>
    </source>
</evidence>
<comment type="caution">
    <text evidence="2">The sequence shown here is derived from an EMBL/GenBank/DDBJ whole genome shotgun (WGS) entry which is preliminary data.</text>
</comment>
<gene>
    <name evidence="2" type="ORF">C8R41DRAFT_913678</name>
    <name evidence="1" type="ORF">C8R41DRAFT_925044</name>
</gene>
<dbReference type="Proteomes" id="UP001150217">
    <property type="component" value="Unassembled WGS sequence"/>
</dbReference>
<sequence>MMEDALSALQATTSSKPYSLLAKSLCLPRAELRKNNYPEDVETSDMADALGTLTRLGKLGDARYLGRLAGSESLLEPVRLHIASCLPIISHNS</sequence>
<protein>
    <submittedName>
        <fullName evidence="2">Uncharacterized protein</fullName>
    </submittedName>
</protein>
<evidence type="ECO:0000313" key="2">
    <source>
        <dbReference type="EMBL" id="KAJ4501119.1"/>
    </source>
</evidence>